<dbReference type="PROSITE" id="PS50206">
    <property type="entry name" value="RHODANESE_3"/>
    <property type="match status" value="1"/>
</dbReference>
<protein>
    <recommendedName>
        <fullName evidence="1">Rhodanese domain-containing protein</fullName>
    </recommendedName>
</protein>
<dbReference type="InterPro" id="IPR036873">
    <property type="entry name" value="Rhodanese-like_dom_sf"/>
</dbReference>
<gene>
    <name evidence="2" type="ORF">RHOFW104T7_15295</name>
</gene>
<reference evidence="2 3" key="1">
    <citation type="journal article" date="2016" name="MBio">
        <title>Lateral Gene Transfer in a Heavy Metal-Contaminated-Groundwater Microbial Community.</title>
        <authorList>
            <person name="Hemme C.L."/>
            <person name="Green S.J."/>
            <person name="Rishishwar L."/>
            <person name="Prakash O."/>
            <person name="Pettenato A."/>
            <person name="Chakraborty R."/>
            <person name="Deutschbauer A.M."/>
            <person name="Van Nostrand J.D."/>
            <person name="Wu L."/>
            <person name="He Z."/>
            <person name="Jordan I.K."/>
            <person name="Hazen T.C."/>
            <person name="Arkin A.P."/>
            <person name="Kostka J.E."/>
            <person name="Zhou J."/>
        </authorList>
    </citation>
    <scope>NUCLEOTIDE SEQUENCE [LARGE SCALE GENOMIC DNA]</scope>
    <source>
        <strain evidence="2 3">FW104-T7</strain>
    </source>
</reference>
<keyword evidence="3" id="KW-1185">Reference proteome</keyword>
<organism evidence="2 3">
    <name type="scientific">Rhodanobacter thiooxydans</name>
    <dbReference type="NCBI Taxonomy" id="416169"/>
    <lineage>
        <taxon>Bacteria</taxon>
        <taxon>Pseudomonadati</taxon>
        <taxon>Pseudomonadota</taxon>
        <taxon>Gammaproteobacteria</taxon>
        <taxon>Lysobacterales</taxon>
        <taxon>Rhodanobacteraceae</taxon>
        <taxon>Rhodanobacter</taxon>
    </lineage>
</organism>
<sequence>MRHAGFHQVHVVDGGIAAWAQLHGLPEAMTLNRLSDTDVAAALAEPGSRPVVLDESLRSVLPVPEDAAPASAERVIVLVTAATAQSAIRARLKKGITTLYWSGTAERLRQLLDTQLAQNRKRLDGPAVSKACNAL</sequence>
<dbReference type="AlphaFoldDB" id="A0A154QFK9"/>
<name>A0A154QFK9_9GAMM</name>
<comment type="caution">
    <text evidence="2">The sequence shown here is derived from an EMBL/GenBank/DDBJ whole genome shotgun (WGS) entry which is preliminary data.</text>
</comment>
<evidence type="ECO:0000313" key="2">
    <source>
        <dbReference type="EMBL" id="KZC23069.1"/>
    </source>
</evidence>
<feature type="domain" description="Rhodanese" evidence="1">
    <location>
        <begin position="1"/>
        <end position="28"/>
    </location>
</feature>
<dbReference type="InterPro" id="IPR001763">
    <property type="entry name" value="Rhodanese-like_dom"/>
</dbReference>
<dbReference type="EMBL" id="LVJS01000050">
    <property type="protein sequence ID" value="KZC23069.1"/>
    <property type="molecule type" value="Genomic_DNA"/>
</dbReference>
<evidence type="ECO:0000313" key="3">
    <source>
        <dbReference type="Proteomes" id="UP000076131"/>
    </source>
</evidence>
<dbReference type="Proteomes" id="UP000076131">
    <property type="component" value="Unassembled WGS sequence"/>
</dbReference>
<proteinExistence type="predicted"/>
<accession>A0A154QFK9</accession>
<dbReference type="SUPFAM" id="SSF52821">
    <property type="entry name" value="Rhodanese/Cell cycle control phosphatase"/>
    <property type="match status" value="1"/>
</dbReference>
<evidence type="ECO:0000259" key="1">
    <source>
        <dbReference type="PROSITE" id="PS50206"/>
    </source>
</evidence>